<evidence type="ECO:0000256" key="5">
    <source>
        <dbReference type="ARBA" id="ARBA00022723"/>
    </source>
</evidence>
<keyword evidence="4 13" id="KW-0812">Transmembrane</keyword>
<evidence type="ECO:0000256" key="2">
    <source>
        <dbReference type="ARBA" id="ARBA00010617"/>
    </source>
</evidence>
<evidence type="ECO:0000256" key="11">
    <source>
        <dbReference type="PIRSR" id="PIRSR602401-1"/>
    </source>
</evidence>
<dbReference type="InterPro" id="IPR050665">
    <property type="entry name" value="Cytochrome_P450_Monooxygen"/>
</dbReference>
<dbReference type="GO" id="GO:0020037">
    <property type="term" value="F:heme binding"/>
    <property type="evidence" value="ECO:0007669"/>
    <property type="project" value="InterPro"/>
</dbReference>
<sequence>MGAFSDPVTISSSFLALSIALILIKIFHILWWVPSRIQYLLGSQGIKGPSYRFIYGNTKEIMSMKKEAMATPMSLSSHAVLSKVLPHMDSWINIYGKNHIQWYGSQAQLIVAEPELIKEILNNRDRMYPKIEMPAFIKKMLGDGLVSTESGKWSKLRQLADYAFHGESLKSMVPEMISSAELMLERWKLYEGKEIEVYEEFRILTSEVISRTAFGSSYLKGKDIFDMLTRLVSLASKNAYKFLFPGISKFYRTSDVIESDMLVKKIRKCIIEIIKEREYKVKSGEEDNFGSDFFGLLLKAHHDTNYNQRISVDDLVDECKTFYLAGQDTTNTLLAWTMFLLATHTDWQEKARAEVVNLFGRSGNPNPDGISKLKIMGMIINESLRLYPPVVANGRKVAKEARLGKFILPSNLNLIVSTLAIHHDPQIWGKDVHQFKPERFSGGVAEATKNNLATFLPFGMGPRNCVGTNFAITEAKITLSMILQRYSFTLSPAYVHLPIYSLTIRPKHGIQVILHPL</sequence>
<evidence type="ECO:0000256" key="8">
    <source>
        <dbReference type="ARBA" id="ARBA00023004"/>
    </source>
</evidence>
<dbReference type="InterPro" id="IPR001128">
    <property type="entry name" value="Cyt_P450"/>
</dbReference>
<evidence type="ECO:0000256" key="1">
    <source>
        <dbReference type="ARBA" id="ARBA00004167"/>
    </source>
</evidence>
<evidence type="ECO:0000256" key="10">
    <source>
        <dbReference type="ARBA" id="ARBA00023136"/>
    </source>
</evidence>
<keyword evidence="10 13" id="KW-0472">Membrane</keyword>
<evidence type="ECO:0000256" key="7">
    <source>
        <dbReference type="ARBA" id="ARBA00023002"/>
    </source>
</evidence>
<keyword evidence="9 12" id="KW-0503">Monooxygenase</keyword>
<dbReference type="GO" id="GO:0016705">
    <property type="term" value="F:oxidoreductase activity, acting on paired donors, with incorporation or reduction of molecular oxygen"/>
    <property type="evidence" value="ECO:0007669"/>
    <property type="project" value="InterPro"/>
</dbReference>
<feature type="binding site" description="axial binding residue" evidence="11">
    <location>
        <position position="465"/>
    </location>
    <ligand>
        <name>heme</name>
        <dbReference type="ChEBI" id="CHEBI:30413"/>
    </ligand>
    <ligandPart>
        <name>Fe</name>
        <dbReference type="ChEBI" id="CHEBI:18248"/>
    </ligandPart>
</feature>
<keyword evidence="8 11" id="KW-0408">Iron</keyword>
<evidence type="ECO:0000256" key="4">
    <source>
        <dbReference type="ARBA" id="ARBA00022692"/>
    </source>
</evidence>
<keyword evidence="5 11" id="KW-0479">Metal-binding</keyword>
<comment type="subcellular location">
    <subcellularLocation>
        <location evidence="1">Membrane</location>
        <topology evidence="1">Single-pass membrane protein</topology>
    </subcellularLocation>
</comment>
<dbReference type="PRINTS" id="PR00385">
    <property type="entry name" value="P450"/>
</dbReference>
<dbReference type="PANTHER" id="PTHR24282:SF20">
    <property type="entry name" value="CYTOCHROME P450 CYP749A22-LIKE"/>
    <property type="match status" value="1"/>
</dbReference>
<dbReference type="PROSITE" id="PS00086">
    <property type="entry name" value="CYTOCHROME_P450"/>
    <property type="match status" value="1"/>
</dbReference>
<dbReference type="PANTHER" id="PTHR24282">
    <property type="entry name" value="CYTOCHROME P450 FAMILY MEMBER"/>
    <property type="match status" value="1"/>
</dbReference>
<keyword evidence="6 13" id="KW-1133">Transmembrane helix</keyword>
<dbReference type="PRINTS" id="PR00463">
    <property type="entry name" value="EP450I"/>
</dbReference>
<protein>
    <submittedName>
        <fullName evidence="15">Cytochrome P450 CYP749A22</fullName>
    </submittedName>
</protein>
<dbReference type="InterPro" id="IPR002401">
    <property type="entry name" value="Cyt_P450_E_grp-I"/>
</dbReference>
<evidence type="ECO:0000256" key="9">
    <source>
        <dbReference type="ARBA" id="ARBA00023033"/>
    </source>
</evidence>
<keyword evidence="14" id="KW-1185">Reference proteome</keyword>
<gene>
    <name evidence="15" type="primary">LOC107428760</name>
</gene>
<evidence type="ECO:0000256" key="3">
    <source>
        <dbReference type="ARBA" id="ARBA00022617"/>
    </source>
</evidence>
<dbReference type="Gene3D" id="1.10.630.10">
    <property type="entry name" value="Cytochrome P450"/>
    <property type="match status" value="1"/>
</dbReference>
<reference evidence="15" key="1">
    <citation type="submission" date="2025-08" db="UniProtKB">
        <authorList>
            <consortium name="RefSeq"/>
        </authorList>
    </citation>
    <scope>IDENTIFICATION</scope>
    <source>
        <tissue evidence="15">Seedling</tissue>
    </source>
</reference>
<name>A0A6P4B7Y0_ZIZJJ</name>
<dbReference type="GO" id="GO:0004497">
    <property type="term" value="F:monooxygenase activity"/>
    <property type="evidence" value="ECO:0007669"/>
    <property type="project" value="UniProtKB-KW"/>
</dbReference>
<feature type="transmembrane region" description="Helical" evidence="13">
    <location>
        <begin position="12"/>
        <end position="33"/>
    </location>
</feature>
<dbReference type="InParanoid" id="A0A6P4B7Y0"/>
<dbReference type="AlphaFoldDB" id="A0A6P4B7Y0"/>
<dbReference type="InterPro" id="IPR036396">
    <property type="entry name" value="Cyt_P450_sf"/>
</dbReference>
<dbReference type="GO" id="GO:0016020">
    <property type="term" value="C:membrane"/>
    <property type="evidence" value="ECO:0007669"/>
    <property type="project" value="UniProtKB-SubCell"/>
</dbReference>
<dbReference type="Proteomes" id="UP001652623">
    <property type="component" value="Chromosome 12"/>
</dbReference>
<keyword evidence="3 11" id="KW-0349">Heme</keyword>
<organism evidence="14 15">
    <name type="scientific">Ziziphus jujuba</name>
    <name type="common">Chinese jujube</name>
    <name type="synonym">Ziziphus sativa</name>
    <dbReference type="NCBI Taxonomy" id="326968"/>
    <lineage>
        <taxon>Eukaryota</taxon>
        <taxon>Viridiplantae</taxon>
        <taxon>Streptophyta</taxon>
        <taxon>Embryophyta</taxon>
        <taxon>Tracheophyta</taxon>
        <taxon>Spermatophyta</taxon>
        <taxon>Magnoliopsida</taxon>
        <taxon>eudicotyledons</taxon>
        <taxon>Gunneridae</taxon>
        <taxon>Pentapetalae</taxon>
        <taxon>rosids</taxon>
        <taxon>fabids</taxon>
        <taxon>Rosales</taxon>
        <taxon>Rhamnaceae</taxon>
        <taxon>Paliureae</taxon>
        <taxon>Ziziphus</taxon>
    </lineage>
</organism>
<dbReference type="GO" id="GO:0005506">
    <property type="term" value="F:iron ion binding"/>
    <property type="evidence" value="ECO:0007669"/>
    <property type="project" value="InterPro"/>
</dbReference>
<dbReference type="GeneID" id="107428760"/>
<dbReference type="SUPFAM" id="SSF48264">
    <property type="entry name" value="Cytochrome P450"/>
    <property type="match status" value="1"/>
</dbReference>
<evidence type="ECO:0000256" key="13">
    <source>
        <dbReference type="SAM" id="Phobius"/>
    </source>
</evidence>
<dbReference type="RefSeq" id="XP_015894829.3">
    <property type="nucleotide sequence ID" value="XM_016039343.4"/>
</dbReference>
<dbReference type="Pfam" id="PF00067">
    <property type="entry name" value="p450"/>
    <property type="match status" value="1"/>
</dbReference>
<accession>A0A6P4B7Y0</accession>
<evidence type="ECO:0000256" key="6">
    <source>
        <dbReference type="ARBA" id="ARBA00022989"/>
    </source>
</evidence>
<comment type="similarity">
    <text evidence="2 12">Belongs to the cytochrome P450 family.</text>
</comment>
<dbReference type="KEGG" id="zju:107428760"/>
<dbReference type="InterPro" id="IPR017972">
    <property type="entry name" value="Cyt_P450_CS"/>
</dbReference>
<comment type="cofactor">
    <cofactor evidence="11">
        <name>heme</name>
        <dbReference type="ChEBI" id="CHEBI:30413"/>
    </cofactor>
</comment>
<proteinExistence type="inferred from homology"/>
<keyword evidence="7 12" id="KW-0560">Oxidoreductase</keyword>
<evidence type="ECO:0000313" key="14">
    <source>
        <dbReference type="Proteomes" id="UP001652623"/>
    </source>
</evidence>
<evidence type="ECO:0000256" key="12">
    <source>
        <dbReference type="RuleBase" id="RU000461"/>
    </source>
</evidence>
<evidence type="ECO:0000313" key="15">
    <source>
        <dbReference type="RefSeq" id="XP_015894829.3"/>
    </source>
</evidence>